<dbReference type="InterPro" id="IPR006620">
    <property type="entry name" value="Pro_4_hyd_alph"/>
</dbReference>
<dbReference type="Pfam" id="PF13640">
    <property type="entry name" value="2OG-FeII_Oxy_3"/>
    <property type="match status" value="1"/>
</dbReference>
<keyword evidence="3" id="KW-0847">Vitamin C</keyword>
<proteinExistence type="predicted"/>
<reference evidence="8 9" key="1">
    <citation type="submission" date="2023-01" db="EMBL/GenBank/DDBJ databases">
        <title>Psychrosphaera sp. nov., isolated from marine algae.</title>
        <authorList>
            <person name="Bayburt H."/>
            <person name="Choi B.J."/>
            <person name="Kim J.M."/>
            <person name="Choi D.G."/>
            <person name="Jeon C.O."/>
        </authorList>
    </citation>
    <scope>NUCLEOTIDE SEQUENCE [LARGE SCALE GENOMIC DNA]</scope>
    <source>
        <strain evidence="8 9">G1-22</strain>
    </source>
</reference>
<organism evidence="8 9">
    <name type="scientific">Psychrosphaera algicola</name>
    <dbReference type="NCBI Taxonomy" id="3023714"/>
    <lineage>
        <taxon>Bacteria</taxon>
        <taxon>Pseudomonadati</taxon>
        <taxon>Pseudomonadota</taxon>
        <taxon>Gammaproteobacteria</taxon>
        <taxon>Alteromonadales</taxon>
        <taxon>Pseudoalteromonadaceae</taxon>
        <taxon>Psychrosphaera</taxon>
    </lineage>
</organism>
<keyword evidence="9" id="KW-1185">Reference proteome</keyword>
<dbReference type="RefSeq" id="WP_215962043.1">
    <property type="nucleotide sequence ID" value="NZ_JAQOMS010000002.1"/>
</dbReference>
<keyword evidence="6" id="KW-0408">Iron</keyword>
<protein>
    <submittedName>
        <fullName evidence="8">2OG-Fe(II) oxygenase</fullName>
    </submittedName>
</protein>
<evidence type="ECO:0000256" key="5">
    <source>
        <dbReference type="ARBA" id="ARBA00023002"/>
    </source>
</evidence>
<evidence type="ECO:0000256" key="3">
    <source>
        <dbReference type="ARBA" id="ARBA00022896"/>
    </source>
</evidence>
<keyword evidence="5" id="KW-0560">Oxidoreductase</keyword>
<sequence length="201" mass="22906">MNISLLTSSPLIVEIEDLLDQGVLTEISLKLKNRHWLAQQGVPVKLDETGLSFELRKDVMPPLTHLENKIKEKTGITSAKTSSIRIRHYHPGQGHPPHCDHYELNDEYLLFTAVFFLCDTEEGGATSFTKSDGIKIVPKRNKLIFWLNYLDDGNEDLLSEHEAETVKDGEKLIAIYLFYGEKSETSSVRHFLLENYSTEES</sequence>
<dbReference type="Proteomes" id="UP001528411">
    <property type="component" value="Unassembled WGS sequence"/>
</dbReference>
<feature type="domain" description="Fe2OG dioxygenase" evidence="7">
    <location>
        <begin position="80"/>
        <end position="180"/>
    </location>
</feature>
<dbReference type="InterPro" id="IPR044862">
    <property type="entry name" value="Pro_4_hyd_alph_FE2OG_OXY"/>
</dbReference>
<evidence type="ECO:0000256" key="6">
    <source>
        <dbReference type="ARBA" id="ARBA00023004"/>
    </source>
</evidence>
<accession>A0ABT5FBH6</accession>
<gene>
    <name evidence="8" type="ORF">PN838_04490</name>
</gene>
<comment type="cofactor">
    <cofactor evidence="1">
        <name>L-ascorbate</name>
        <dbReference type="ChEBI" id="CHEBI:38290"/>
    </cofactor>
</comment>
<dbReference type="PROSITE" id="PS51471">
    <property type="entry name" value="FE2OG_OXY"/>
    <property type="match status" value="1"/>
</dbReference>
<evidence type="ECO:0000256" key="1">
    <source>
        <dbReference type="ARBA" id="ARBA00001961"/>
    </source>
</evidence>
<comment type="caution">
    <text evidence="8">The sequence shown here is derived from an EMBL/GenBank/DDBJ whole genome shotgun (WGS) entry which is preliminary data.</text>
</comment>
<keyword evidence="2" id="KW-0479">Metal-binding</keyword>
<evidence type="ECO:0000313" key="9">
    <source>
        <dbReference type="Proteomes" id="UP001528411"/>
    </source>
</evidence>
<dbReference type="InterPro" id="IPR005123">
    <property type="entry name" value="Oxoglu/Fe-dep_dioxygenase_dom"/>
</dbReference>
<dbReference type="PANTHER" id="PTHR10869">
    <property type="entry name" value="PROLYL 4-HYDROXYLASE ALPHA SUBUNIT"/>
    <property type="match status" value="1"/>
</dbReference>
<dbReference type="InterPro" id="IPR045054">
    <property type="entry name" value="P4HA-like"/>
</dbReference>
<evidence type="ECO:0000259" key="7">
    <source>
        <dbReference type="PROSITE" id="PS51471"/>
    </source>
</evidence>
<keyword evidence="4" id="KW-0223">Dioxygenase</keyword>
<dbReference type="PANTHER" id="PTHR10869:SF246">
    <property type="entry name" value="TRANSMEMBRANE PROLYL 4-HYDROXYLASE"/>
    <property type="match status" value="1"/>
</dbReference>
<evidence type="ECO:0000313" key="8">
    <source>
        <dbReference type="EMBL" id="MDC2888193.1"/>
    </source>
</evidence>
<dbReference type="EMBL" id="JAQOMS010000002">
    <property type="protein sequence ID" value="MDC2888193.1"/>
    <property type="molecule type" value="Genomic_DNA"/>
</dbReference>
<evidence type="ECO:0000256" key="2">
    <source>
        <dbReference type="ARBA" id="ARBA00022723"/>
    </source>
</evidence>
<name>A0ABT5FBH6_9GAMM</name>
<evidence type="ECO:0000256" key="4">
    <source>
        <dbReference type="ARBA" id="ARBA00022964"/>
    </source>
</evidence>
<dbReference type="SMART" id="SM00702">
    <property type="entry name" value="P4Hc"/>
    <property type="match status" value="1"/>
</dbReference>